<accession>A0ABN6P5P2</accession>
<dbReference type="Gene3D" id="3.40.190.10">
    <property type="entry name" value="Periplasmic binding protein-like II"/>
    <property type="match status" value="1"/>
</dbReference>
<keyword evidence="2" id="KW-0732">Signal</keyword>
<comment type="similarity">
    <text evidence="1">Belongs to the UPF0065 (bug) family.</text>
</comment>
<name>A0ABN6P5P2_9PROT</name>
<gene>
    <name evidence="3" type="ORF">Rmf_39040</name>
</gene>
<reference evidence="3 4" key="1">
    <citation type="journal article" date="2016" name="Microbes Environ.">
        <title>Phylogenetically diverse aerobic anoxygenic phototrophic bacteria isolated from epilithic biofilms in Tama river, Japan.</title>
        <authorList>
            <person name="Hirose S."/>
            <person name="Matsuura K."/>
            <person name="Haruta S."/>
        </authorList>
    </citation>
    <scope>NUCLEOTIDE SEQUENCE [LARGE SCALE GENOMIC DNA]</scope>
    <source>
        <strain evidence="3 4">S08</strain>
    </source>
</reference>
<feature type="chain" id="PRO_5047439144" evidence="2">
    <location>
        <begin position="26"/>
        <end position="328"/>
    </location>
</feature>
<keyword evidence="4" id="KW-1185">Reference proteome</keyword>
<dbReference type="InterPro" id="IPR005064">
    <property type="entry name" value="BUG"/>
</dbReference>
<dbReference type="InterPro" id="IPR042100">
    <property type="entry name" value="Bug_dom1"/>
</dbReference>
<dbReference type="EMBL" id="AP025637">
    <property type="protein sequence ID" value="BDG73975.1"/>
    <property type="molecule type" value="Genomic_DNA"/>
</dbReference>
<evidence type="ECO:0000256" key="2">
    <source>
        <dbReference type="SAM" id="SignalP"/>
    </source>
</evidence>
<dbReference type="Gene3D" id="3.40.190.150">
    <property type="entry name" value="Bordetella uptake gene, domain 1"/>
    <property type="match status" value="1"/>
</dbReference>
<organism evidence="3 4">
    <name type="scientific">Roseomonas fluvialis</name>
    <dbReference type="NCBI Taxonomy" id="1750527"/>
    <lineage>
        <taxon>Bacteria</taxon>
        <taxon>Pseudomonadati</taxon>
        <taxon>Pseudomonadota</taxon>
        <taxon>Alphaproteobacteria</taxon>
        <taxon>Acetobacterales</taxon>
        <taxon>Roseomonadaceae</taxon>
        <taxon>Roseomonas</taxon>
    </lineage>
</organism>
<evidence type="ECO:0000313" key="4">
    <source>
        <dbReference type="Proteomes" id="UP000831327"/>
    </source>
</evidence>
<dbReference type="PANTHER" id="PTHR42928">
    <property type="entry name" value="TRICARBOXYLATE-BINDING PROTEIN"/>
    <property type="match status" value="1"/>
</dbReference>
<dbReference type="PANTHER" id="PTHR42928:SF5">
    <property type="entry name" value="BLR1237 PROTEIN"/>
    <property type="match status" value="1"/>
</dbReference>
<dbReference type="Pfam" id="PF03401">
    <property type="entry name" value="TctC"/>
    <property type="match status" value="1"/>
</dbReference>
<dbReference type="SUPFAM" id="SSF53850">
    <property type="entry name" value="Periplasmic binding protein-like II"/>
    <property type="match status" value="1"/>
</dbReference>
<sequence>MSFAPPRRALLLTAAAAALPAPALAQAPWPSRPIRVIVSFPPGGAIDTVTRLIAPAMQEALGQPLVIENRPGATGTIAASAVASAAPDGTTFLFDASSHSAAPHLVRNLPFNYATAFEPVTQLTSVPLILVAHPSVPANTIQEFLALGRARAAAGQQLTYASAGNGSSSHYAAVLFLQRAGWEATHVPFRGGGPAVQALLSGTVQFHMGTAASSSLLAQEGRLKGLAVTTQARMPQLPALPTLQEAGMAGYEWIEWGGIFAPAGTPAPILDRMNQVARAALAVPATQDRLRQIGMVPVGSARADFSAYVTEQRALLERLTREANVTLD</sequence>
<proteinExistence type="inferred from homology"/>
<feature type="signal peptide" evidence="2">
    <location>
        <begin position="1"/>
        <end position="25"/>
    </location>
</feature>
<evidence type="ECO:0000313" key="3">
    <source>
        <dbReference type="EMBL" id="BDG73975.1"/>
    </source>
</evidence>
<dbReference type="RefSeq" id="WP_244408186.1">
    <property type="nucleotide sequence ID" value="NZ_AP025637.1"/>
</dbReference>
<evidence type="ECO:0000256" key="1">
    <source>
        <dbReference type="ARBA" id="ARBA00006987"/>
    </source>
</evidence>
<dbReference type="PIRSF" id="PIRSF017082">
    <property type="entry name" value="YflP"/>
    <property type="match status" value="1"/>
</dbReference>
<dbReference type="Proteomes" id="UP000831327">
    <property type="component" value="Chromosome"/>
</dbReference>
<protein>
    <submittedName>
        <fullName evidence="3">MFS transporter</fullName>
    </submittedName>
</protein>